<evidence type="ECO:0000256" key="1">
    <source>
        <dbReference type="SAM" id="MobiDB-lite"/>
    </source>
</evidence>
<feature type="region of interest" description="Disordered" evidence="1">
    <location>
        <begin position="83"/>
        <end position="119"/>
    </location>
</feature>
<organism evidence="2 3">
    <name type="scientific">Cymbomonas tetramitiformis</name>
    <dbReference type="NCBI Taxonomy" id="36881"/>
    <lineage>
        <taxon>Eukaryota</taxon>
        <taxon>Viridiplantae</taxon>
        <taxon>Chlorophyta</taxon>
        <taxon>Pyramimonadophyceae</taxon>
        <taxon>Pyramimonadales</taxon>
        <taxon>Pyramimonadaceae</taxon>
        <taxon>Cymbomonas</taxon>
    </lineage>
</organism>
<reference evidence="2 3" key="1">
    <citation type="journal article" date="2015" name="Genome Biol. Evol.">
        <title>Comparative Genomics of a Bacterivorous Green Alga Reveals Evolutionary Causalities and Consequences of Phago-Mixotrophic Mode of Nutrition.</title>
        <authorList>
            <person name="Burns J.A."/>
            <person name="Paasch A."/>
            <person name="Narechania A."/>
            <person name="Kim E."/>
        </authorList>
    </citation>
    <scope>NUCLEOTIDE SEQUENCE [LARGE SCALE GENOMIC DNA]</scope>
    <source>
        <strain evidence="2 3">PLY_AMNH</strain>
    </source>
</reference>
<comment type="caution">
    <text evidence="2">The sequence shown here is derived from an EMBL/GenBank/DDBJ whole genome shotgun (WGS) entry which is preliminary data.</text>
</comment>
<accession>A0AAE0G1Z4</accession>
<sequence length="119" mass="13473">MQVLFLKMRSKLEKGGDGSVNPKDKTKPADILSFPTELMLPPRGKLLPTYFNGFNHCNSPMHNTPESRMNHIRCMCDQERLASGLEEGPRGSKRPAPSSAEKSERQNLQDRFQEAQMEV</sequence>
<protein>
    <submittedName>
        <fullName evidence="2">Uncharacterized protein</fullName>
    </submittedName>
</protein>
<dbReference type="AlphaFoldDB" id="A0AAE0G1Z4"/>
<proteinExistence type="predicted"/>
<evidence type="ECO:0000313" key="2">
    <source>
        <dbReference type="EMBL" id="KAK3270146.1"/>
    </source>
</evidence>
<feature type="region of interest" description="Disordered" evidence="1">
    <location>
        <begin position="10"/>
        <end position="29"/>
    </location>
</feature>
<gene>
    <name evidence="2" type="ORF">CYMTET_21443</name>
</gene>
<evidence type="ECO:0000313" key="3">
    <source>
        <dbReference type="Proteomes" id="UP001190700"/>
    </source>
</evidence>
<feature type="compositionally biased region" description="Basic and acidic residues" evidence="1">
    <location>
        <begin position="10"/>
        <end position="28"/>
    </location>
</feature>
<dbReference type="EMBL" id="LGRX02010554">
    <property type="protein sequence ID" value="KAK3270146.1"/>
    <property type="molecule type" value="Genomic_DNA"/>
</dbReference>
<dbReference type="Proteomes" id="UP001190700">
    <property type="component" value="Unassembled WGS sequence"/>
</dbReference>
<name>A0AAE0G1Z4_9CHLO</name>
<keyword evidence="3" id="KW-1185">Reference proteome</keyword>
<feature type="compositionally biased region" description="Basic and acidic residues" evidence="1">
    <location>
        <begin position="101"/>
        <end position="113"/>
    </location>
</feature>